<dbReference type="AlphaFoldDB" id="W1WR29"/>
<keyword evidence="1" id="KW-0175">Coiled coil</keyword>
<evidence type="ECO:0000313" key="2">
    <source>
        <dbReference type="EMBL" id="ETJ18889.1"/>
    </source>
</evidence>
<evidence type="ECO:0000256" key="1">
    <source>
        <dbReference type="SAM" id="Coils"/>
    </source>
</evidence>
<protein>
    <submittedName>
        <fullName evidence="2">Dynamin family protein</fullName>
    </submittedName>
</protein>
<name>W1WR29_9ZZZZ</name>
<reference evidence="2" key="1">
    <citation type="submission" date="2013-12" db="EMBL/GenBank/DDBJ databases">
        <title>A Varibaculum cambriense genome reconstructed from a premature infant gut community with otherwise low bacterial novelty that shifts toward anaerobic metabolism during the third week of life.</title>
        <authorList>
            <person name="Brown C.T."/>
            <person name="Sharon I."/>
            <person name="Thomas B.C."/>
            <person name="Castelle C.J."/>
            <person name="Morowitz M.J."/>
            <person name="Banfield J.F."/>
        </authorList>
    </citation>
    <scope>NUCLEOTIDE SEQUENCE</scope>
</reference>
<feature type="coiled-coil region" evidence="1">
    <location>
        <begin position="149"/>
        <end position="183"/>
    </location>
</feature>
<accession>W1WR29</accession>
<sequence>MIDTTAQRTFNEVEEQVYHLNERLKLQLLDEVKSVFNSQMTQNNDFNEEKKISTKIYLDQIHQRLFLEQSLITERIKKYFNSQLEEQILPVMKKLNQIHVIINAKFNVEPSLVDTALLQIELNSMLQSLPKQLTKRKIVNPKSQKDIQEHIANQTLELLQDDLNSLRRQLNDYIHEMTQLAEHQFQMLETSIQQQIDELLSFTIDDTLIQQLELKTTQLDNIL</sequence>
<gene>
    <name evidence="2" type="ORF">Q604_UNBC18574G0010</name>
</gene>
<proteinExistence type="predicted"/>
<organism evidence="2">
    <name type="scientific">human gut metagenome</name>
    <dbReference type="NCBI Taxonomy" id="408170"/>
    <lineage>
        <taxon>unclassified sequences</taxon>
        <taxon>metagenomes</taxon>
        <taxon>organismal metagenomes</taxon>
    </lineage>
</organism>
<comment type="caution">
    <text evidence="2">The sequence shown here is derived from an EMBL/GenBank/DDBJ whole genome shotgun (WGS) entry which is preliminary data.</text>
</comment>
<dbReference type="EMBL" id="AZMM01018574">
    <property type="protein sequence ID" value="ETJ18889.1"/>
    <property type="molecule type" value="Genomic_DNA"/>
</dbReference>